<dbReference type="Proteomes" id="UP001500729">
    <property type="component" value="Unassembled WGS sequence"/>
</dbReference>
<dbReference type="EMBL" id="BAAAGS010000013">
    <property type="protein sequence ID" value="GAA0524250.1"/>
    <property type="molecule type" value="Genomic_DNA"/>
</dbReference>
<organism evidence="6 7">
    <name type="scientific">Saccharopolyspora erythraea</name>
    <name type="common">Streptomyces erythraeus</name>
    <dbReference type="NCBI Taxonomy" id="1836"/>
    <lineage>
        <taxon>Bacteria</taxon>
        <taxon>Bacillati</taxon>
        <taxon>Actinomycetota</taxon>
        <taxon>Actinomycetes</taxon>
        <taxon>Pseudonocardiales</taxon>
        <taxon>Pseudonocardiaceae</taxon>
        <taxon>Saccharopolyspora</taxon>
    </lineage>
</organism>
<proteinExistence type="predicted"/>
<accession>A0ABN1CR99</accession>
<comment type="cofactor">
    <cofactor evidence="1">
        <name>pyridoxal 5'-phosphate</name>
        <dbReference type="ChEBI" id="CHEBI:597326"/>
    </cofactor>
</comment>
<reference evidence="6 7" key="1">
    <citation type="journal article" date="2019" name="Int. J. Syst. Evol. Microbiol.">
        <title>The Global Catalogue of Microorganisms (GCM) 10K type strain sequencing project: providing services to taxonomists for standard genome sequencing and annotation.</title>
        <authorList>
            <consortium name="The Broad Institute Genomics Platform"/>
            <consortium name="The Broad Institute Genome Sequencing Center for Infectious Disease"/>
            <person name="Wu L."/>
            <person name="Ma J."/>
        </authorList>
    </citation>
    <scope>NUCLEOTIDE SEQUENCE [LARGE SCALE GENOMIC DNA]</scope>
    <source>
        <strain evidence="6 7">JCM 10303</strain>
    </source>
</reference>
<sequence length="396" mass="43415">MTTASAAAIEQWQDVVPYLLDVDGGRHNLATGMPLELPSMSAAVRAAFRAAVDDPGFSSRVARYHGVLGDEVLRERLAALYGERFALPVSSANVLVTPGAQAAFHAVSALMARRGRKVLFFGPEYPGYRTHQDVRYEMVHSDVVAEGEHEFRYVPPRGTLDSDVGAVVVSRPSNPAGNVISDEALGELLRECAAVDALLVVDNAYAPVIPSLAFRELGMPWAPNVVLVQSFSKGALAGERLGFVLAPEPVIEMFAELQAQVATFPPQLVQLVASILLRDDHYVGLCERDLRERYRQRHQLVGEVLHERMEVPFLLHASDGGQFRWLHLPELRTSTSELFHELKDRGVLVAPSAPFYLPHLHREPHARTSVRIGVTASDAEIEQGLGIFAEVVNAGR</sequence>
<dbReference type="Gene3D" id="3.40.640.10">
    <property type="entry name" value="Type I PLP-dependent aspartate aminotransferase-like (Major domain)"/>
    <property type="match status" value="1"/>
</dbReference>
<evidence type="ECO:0000313" key="7">
    <source>
        <dbReference type="Proteomes" id="UP001500729"/>
    </source>
</evidence>
<dbReference type="InterPro" id="IPR015424">
    <property type="entry name" value="PyrdxlP-dep_Trfase"/>
</dbReference>
<keyword evidence="3" id="KW-0808">Transferase</keyword>
<dbReference type="InterPro" id="IPR050859">
    <property type="entry name" value="Class-I_PLP-dep_aminotransf"/>
</dbReference>
<gene>
    <name evidence="6" type="ORF">GCM10009533_24440</name>
</gene>
<evidence type="ECO:0000256" key="4">
    <source>
        <dbReference type="ARBA" id="ARBA00022898"/>
    </source>
</evidence>
<dbReference type="NCBIfam" id="NF006967">
    <property type="entry name" value="PRK09440.1-5"/>
    <property type="match status" value="1"/>
</dbReference>
<dbReference type="InterPro" id="IPR004839">
    <property type="entry name" value="Aminotransferase_I/II_large"/>
</dbReference>
<evidence type="ECO:0000256" key="3">
    <source>
        <dbReference type="ARBA" id="ARBA00022679"/>
    </source>
</evidence>
<dbReference type="InterPro" id="IPR015421">
    <property type="entry name" value="PyrdxlP-dep_Trfase_major"/>
</dbReference>
<evidence type="ECO:0000256" key="2">
    <source>
        <dbReference type="ARBA" id="ARBA00022576"/>
    </source>
</evidence>
<dbReference type="PANTHER" id="PTHR42790">
    <property type="entry name" value="AMINOTRANSFERASE"/>
    <property type="match status" value="1"/>
</dbReference>
<dbReference type="RefSeq" id="WP_009943569.1">
    <property type="nucleotide sequence ID" value="NZ_BAAAGS010000013.1"/>
</dbReference>
<name>A0ABN1CR99_SACER</name>
<evidence type="ECO:0000256" key="1">
    <source>
        <dbReference type="ARBA" id="ARBA00001933"/>
    </source>
</evidence>
<protein>
    <submittedName>
        <fullName evidence="6">Valine--pyruvate transaminase</fullName>
    </submittedName>
</protein>
<keyword evidence="4" id="KW-0663">Pyridoxal phosphate</keyword>
<keyword evidence="7" id="KW-1185">Reference proteome</keyword>
<evidence type="ECO:0000313" key="6">
    <source>
        <dbReference type="EMBL" id="GAA0524250.1"/>
    </source>
</evidence>
<feature type="domain" description="Aminotransferase class I/classII large" evidence="5">
    <location>
        <begin position="30"/>
        <end position="385"/>
    </location>
</feature>
<dbReference type="Pfam" id="PF00155">
    <property type="entry name" value="Aminotran_1_2"/>
    <property type="match status" value="1"/>
</dbReference>
<dbReference type="PANTHER" id="PTHR42790:SF4">
    <property type="entry name" value="VALINE--PYRUVATE AMINOTRANSFERASE"/>
    <property type="match status" value="1"/>
</dbReference>
<dbReference type="CDD" id="cd00609">
    <property type="entry name" value="AAT_like"/>
    <property type="match status" value="1"/>
</dbReference>
<dbReference type="SUPFAM" id="SSF53383">
    <property type="entry name" value="PLP-dependent transferases"/>
    <property type="match status" value="1"/>
</dbReference>
<evidence type="ECO:0000259" key="5">
    <source>
        <dbReference type="Pfam" id="PF00155"/>
    </source>
</evidence>
<comment type="caution">
    <text evidence="6">The sequence shown here is derived from an EMBL/GenBank/DDBJ whole genome shotgun (WGS) entry which is preliminary data.</text>
</comment>
<keyword evidence="2" id="KW-0032">Aminotransferase</keyword>